<evidence type="ECO:0000313" key="3">
    <source>
        <dbReference type="Proteomes" id="UP000828251"/>
    </source>
</evidence>
<dbReference type="Proteomes" id="UP000828251">
    <property type="component" value="Unassembled WGS sequence"/>
</dbReference>
<dbReference type="AlphaFoldDB" id="A0A9D3W5I9"/>
<feature type="region of interest" description="Disordered" evidence="1">
    <location>
        <begin position="87"/>
        <end position="111"/>
    </location>
</feature>
<comment type="caution">
    <text evidence="2">The sequence shown here is derived from an EMBL/GenBank/DDBJ whole genome shotgun (WGS) entry which is preliminary data.</text>
</comment>
<reference evidence="2 3" key="1">
    <citation type="journal article" date="2021" name="Plant Biotechnol. J.">
        <title>Multi-omics assisted identification of the key and species-specific regulatory components of drought-tolerant mechanisms in Gossypium stocksii.</title>
        <authorList>
            <person name="Yu D."/>
            <person name="Ke L."/>
            <person name="Zhang D."/>
            <person name="Wu Y."/>
            <person name="Sun Y."/>
            <person name="Mei J."/>
            <person name="Sun J."/>
            <person name="Sun Y."/>
        </authorList>
    </citation>
    <scope>NUCLEOTIDE SEQUENCE [LARGE SCALE GENOMIC DNA]</scope>
    <source>
        <strain evidence="3">cv. E1</strain>
        <tissue evidence="2">Leaf</tissue>
    </source>
</reference>
<evidence type="ECO:0000313" key="2">
    <source>
        <dbReference type="EMBL" id="KAH1108258.1"/>
    </source>
</evidence>
<gene>
    <name evidence="2" type="ORF">J1N35_012026</name>
</gene>
<accession>A0A9D3W5I9</accession>
<organism evidence="2 3">
    <name type="scientific">Gossypium stocksii</name>
    <dbReference type="NCBI Taxonomy" id="47602"/>
    <lineage>
        <taxon>Eukaryota</taxon>
        <taxon>Viridiplantae</taxon>
        <taxon>Streptophyta</taxon>
        <taxon>Embryophyta</taxon>
        <taxon>Tracheophyta</taxon>
        <taxon>Spermatophyta</taxon>
        <taxon>Magnoliopsida</taxon>
        <taxon>eudicotyledons</taxon>
        <taxon>Gunneridae</taxon>
        <taxon>Pentapetalae</taxon>
        <taxon>rosids</taxon>
        <taxon>malvids</taxon>
        <taxon>Malvales</taxon>
        <taxon>Malvaceae</taxon>
        <taxon>Malvoideae</taxon>
        <taxon>Gossypium</taxon>
    </lineage>
</organism>
<proteinExistence type="predicted"/>
<keyword evidence="3" id="KW-1185">Reference proteome</keyword>
<evidence type="ECO:0000256" key="1">
    <source>
        <dbReference type="SAM" id="MobiDB-lite"/>
    </source>
</evidence>
<protein>
    <submittedName>
        <fullName evidence="2">Uncharacterized protein</fullName>
    </submittedName>
</protein>
<name>A0A9D3W5I9_9ROSI</name>
<dbReference type="EMBL" id="JAIQCV010000004">
    <property type="protein sequence ID" value="KAH1108258.1"/>
    <property type="molecule type" value="Genomic_DNA"/>
</dbReference>
<sequence>MTRSCWLKKNPLKSNVVTFISEEYWDLEALFAIKKEGMVESQSDITRGKKDVSRGNSNDVATSMENRLAKVHKSMVNVIDQVEDIQGHMDGLEMGSRKSHEMPNEELKGEL</sequence>